<dbReference type="InterPro" id="IPR029044">
    <property type="entry name" value="Nucleotide-diphossugar_trans"/>
</dbReference>
<dbReference type="OrthoDB" id="3183633at2"/>
<evidence type="ECO:0000256" key="2">
    <source>
        <dbReference type="ARBA" id="ARBA00010488"/>
    </source>
</evidence>
<dbReference type="KEGG" id="sna:Snas_0745"/>
<dbReference type="InterPro" id="IPR051612">
    <property type="entry name" value="Teichoic_Acid_Biosynth"/>
</dbReference>
<dbReference type="InterPro" id="IPR043149">
    <property type="entry name" value="TagF_N"/>
</dbReference>
<dbReference type="eggNOG" id="COG0463">
    <property type="taxonomic scope" value="Bacteria"/>
</dbReference>
<dbReference type="PANTHER" id="PTHR37316">
    <property type="entry name" value="TEICHOIC ACID GLYCEROL-PHOSPHATE PRIMASE"/>
    <property type="match status" value="1"/>
</dbReference>
<dbReference type="Gene3D" id="3.40.50.11820">
    <property type="match status" value="1"/>
</dbReference>
<dbReference type="GO" id="GO:0005886">
    <property type="term" value="C:plasma membrane"/>
    <property type="evidence" value="ECO:0007669"/>
    <property type="project" value="UniProtKB-SubCell"/>
</dbReference>
<dbReference type="eggNOG" id="COG1887">
    <property type="taxonomic scope" value="Bacteria"/>
</dbReference>
<dbReference type="SUPFAM" id="SSF53448">
    <property type="entry name" value="Nucleotide-diphospho-sugar transferases"/>
    <property type="match status" value="1"/>
</dbReference>
<dbReference type="SUPFAM" id="SSF53756">
    <property type="entry name" value="UDP-Glycosyltransferase/glycogen phosphorylase"/>
    <property type="match status" value="1"/>
</dbReference>
<keyword evidence="9" id="KW-1185">Reference proteome</keyword>
<dbReference type="AlphaFoldDB" id="D3Q7V2"/>
<evidence type="ECO:0000256" key="4">
    <source>
        <dbReference type="ARBA" id="ARBA00022679"/>
    </source>
</evidence>
<dbReference type="Pfam" id="PF04464">
    <property type="entry name" value="Glyphos_transf"/>
    <property type="match status" value="1"/>
</dbReference>
<keyword evidence="5" id="KW-0777">Teichoic acid biosynthesis</keyword>
<evidence type="ECO:0000256" key="5">
    <source>
        <dbReference type="ARBA" id="ARBA00022944"/>
    </source>
</evidence>
<dbReference type="InterPro" id="IPR043148">
    <property type="entry name" value="TagF_C"/>
</dbReference>
<dbReference type="CAZy" id="GT2">
    <property type="family name" value="Glycosyltransferase Family 2"/>
</dbReference>
<proteinExistence type="inferred from homology"/>
<evidence type="ECO:0000313" key="8">
    <source>
        <dbReference type="EMBL" id="ADD40457.1"/>
    </source>
</evidence>
<comment type="similarity">
    <text evidence="2">Belongs to the CDP-glycerol glycerophosphotransferase family.</text>
</comment>
<dbReference type="CDD" id="cd00761">
    <property type="entry name" value="Glyco_tranf_GTA_type"/>
    <property type="match status" value="1"/>
</dbReference>
<dbReference type="GO" id="GO:0047355">
    <property type="term" value="F:CDP-glycerol glycerophosphotransferase activity"/>
    <property type="evidence" value="ECO:0007669"/>
    <property type="project" value="InterPro"/>
</dbReference>
<dbReference type="EMBL" id="CP001778">
    <property type="protein sequence ID" value="ADD40457.1"/>
    <property type="molecule type" value="Genomic_DNA"/>
</dbReference>
<feature type="domain" description="Glycosyltransferase 2-like" evidence="7">
    <location>
        <begin position="14"/>
        <end position="142"/>
    </location>
</feature>
<dbReference type="Gene3D" id="3.90.550.10">
    <property type="entry name" value="Spore Coat Polysaccharide Biosynthesis Protein SpsA, Chain A"/>
    <property type="match status" value="1"/>
</dbReference>
<accession>D3Q7V2</accession>
<dbReference type="RefSeq" id="WP_013016028.1">
    <property type="nucleotide sequence ID" value="NC_013947.1"/>
</dbReference>
<dbReference type="InterPro" id="IPR001173">
    <property type="entry name" value="Glyco_trans_2-like"/>
</dbReference>
<dbReference type="PANTHER" id="PTHR37316:SF3">
    <property type="entry name" value="TEICHOIC ACID GLYCEROL-PHOSPHATE TRANSFERASE"/>
    <property type="match status" value="1"/>
</dbReference>
<organism evidence="8 9">
    <name type="scientific">Stackebrandtia nassauensis (strain DSM 44728 / CIP 108903 / NRRL B-16338 / NBRC 102104 / LLR-40K-21)</name>
    <dbReference type="NCBI Taxonomy" id="446470"/>
    <lineage>
        <taxon>Bacteria</taxon>
        <taxon>Bacillati</taxon>
        <taxon>Actinomycetota</taxon>
        <taxon>Actinomycetes</taxon>
        <taxon>Glycomycetales</taxon>
        <taxon>Glycomycetaceae</taxon>
        <taxon>Stackebrandtia</taxon>
    </lineage>
</organism>
<dbReference type="Gene3D" id="3.40.50.12580">
    <property type="match status" value="1"/>
</dbReference>
<dbReference type="STRING" id="446470.Snas_0745"/>
<reference evidence="8 9" key="1">
    <citation type="journal article" date="2009" name="Stand. Genomic Sci.">
        <title>Complete genome sequence of Stackebrandtia nassauensis type strain (LLR-40K-21).</title>
        <authorList>
            <person name="Munk C."/>
            <person name="Lapidus A."/>
            <person name="Copeland A."/>
            <person name="Jando M."/>
            <person name="Mayilraj S."/>
            <person name="Glavina Del Rio T."/>
            <person name="Nolan M."/>
            <person name="Chen F."/>
            <person name="Lucas S."/>
            <person name="Tice H."/>
            <person name="Cheng J.F."/>
            <person name="Han C."/>
            <person name="Detter J.C."/>
            <person name="Bruce D."/>
            <person name="Goodwin L."/>
            <person name="Chain P."/>
            <person name="Pitluck S."/>
            <person name="Goker M."/>
            <person name="Ovchinikova G."/>
            <person name="Pati A."/>
            <person name="Ivanova N."/>
            <person name="Mavromatis K."/>
            <person name="Chen A."/>
            <person name="Palaniappan K."/>
            <person name="Land M."/>
            <person name="Hauser L."/>
            <person name="Chang Y.J."/>
            <person name="Jeffries C.D."/>
            <person name="Bristow J."/>
            <person name="Eisen J.A."/>
            <person name="Markowitz V."/>
            <person name="Hugenholtz P."/>
            <person name="Kyrpides N.C."/>
            <person name="Klenk H.P."/>
        </authorList>
    </citation>
    <scope>NUCLEOTIDE SEQUENCE [LARGE SCALE GENOMIC DNA]</scope>
    <source>
        <strain evidence="9">DSM 44728 / CIP 108903 / NRRL B-16338 / NBRC 102104 / LLR-40K-21</strain>
    </source>
</reference>
<dbReference type="Proteomes" id="UP000000844">
    <property type="component" value="Chromosome"/>
</dbReference>
<comment type="subcellular location">
    <subcellularLocation>
        <location evidence="1">Cell membrane</location>
        <topology evidence="1">Peripheral membrane protein</topology>
    </subcellularLocation>
</comment>
<dbReference type="GO" id="GO:0019350">
    <property type="term" value="P:teichoic acid biosynthetic process"/>
    <property type="evidence" value="ECO:0007669"/>
    <property type="project" value="UniProtKB-KW"/>
</dbReference>
<evidence type="ECO:0000256" key="3">
    <source>
        <dbReference type="ARBA" id="ARBA00022475"/>
    </source>
</evidence>
<evidence type="ECO:0000256" key="6">
    <source>
        <dbReference type="ARBA" id="ARBA00023136"/>
    </source>
</evidence>
<name>D3Q7V2_STANL</name>
<evidence type="ECO:0000313" key="9">
    <source>
        <dbReference type="Proteomes" id="UP000000844"/>
    </source>
</evidence>
<protein>
    <submittedName>
        <fullName evidence="8">CDP-glycerol:poly(Glycerophosphate)glycerophosphotransferase</fullName>
    </submittedName>
</protein>
<keyword evidence="4 8" id="KW-0808">Transferase</keyword>
<keyword evidence="6" id="KW-0472">Membrane</keyword>
<keyword evidence="3" id="KW-1003">Cell membrane</keyword>
<dbReference type="Pfam" id="PF00535">
    <property type="entry name" value="Glycos_transf_2"/>
    <property type="match status" value="1"/>
</dbReference>
<dbReference type="InterPro" id="IPR007554">
    <property type="entry name" value="Glycerophosphate_synth"/>
</dbReference>
<dbReference type="HOGENOM" id="CLU_003394_1_0_11"/>
<evidence type="ECO:0000259" key="7">
    <source>
        <dbReference type="Pfam" id="PF00535"/>
    </source>
</evidence>
<gene>
    <name evidence="8" type="ordered locus">Snas_0745</name>
</gene>
<sequence length="1169" mass="132734">MSSDGTRAQQPRLSIVIPVYNVEKYVDECLASVAEQEFQDFEAVVVDDGSIDDSAEITRRWCERDDRFRLIQQPNGGLGHARNTGAANARGQYLAFLDSDDLAPADAYRRMVEVLDETGSDFAVGNVRRFNSVRTWQAAMYKNLMDSERLSTHVSREPELLRDHLAPNKVWRMSFWRDKEISFPAGVLYEDVPTVIPAHVRATAVDVLPIVATLWRVRDRGDVSITQEKHCDPRQVRDRVDALLANTRFIAASAHPRLKDEYDAIALRRDLRMFLQPYANMDEEHRRQTRLHMRRFISEASAAAMRKIPVDDRVAYALIERDRVAELEELLRARRARTLRDTPVEIAGRRAYLDLSLRGRADLRLPERLFDVTDELSTVSRVSDIRVDGDHVEIDGWAYVSRLHRPNRPGSVPKVWLASGKLRIAAKVTSREEARAEEQAHPPDLGCEKAGFTARLPLRRLRRLWRWSRRTWTVMVSVSNGAITLTEPLTGPLPGQTQRPLMTALDKQWWWRMWWNDEGHLIGGASREPAVVTGSGVHADGAEIEVTAHEPIPEGAALSFHHKHVDPIRLPLEADADEPRRGRCRVTPAMLPGVESSEEDKSVRWMVKWDVPESPRRRLLVTGLGAVAASGDDGRTLTPARTNDSRLKLIHGHAKPILRRAEWLPEGGLRLTVEHQPTPETVTLVLSARKQAEELAVVATENEGVAEAVLPVHAVESFGQRLPLREGDWDVKLRTNFEDTKVTVDEVAAALLPLRFEHDGREYALLAEAGKKPVLKVTGDLGPAERGKSHQDRLRTGYYRRVRGNDLDDAILYESYFGKQFSDSPRDIHEELTRREHGLKQLVAVRDRQFTVPDGVTPVVYRSKDYYRALARSRFIVTNTHLPSFFQRSPGQTVLQTWHGVGTKKIGMDIGKIGFANESYKDNLATETRSWDYLISPNQFCSPIMTRAFAYRGKLLETGAPRNDIFHRPDREEIAASVRQQLGIAPDRKIVLYAPTWRDNLHSRGRYRLDLRVDLAELAGKLGDGYAVVFRKHSNIADKLPARMTPPVIDASDYPDVQRLLLVTDILISDYSTTMCDFANTGRPMLFFTYDLENYRNVLRDFYFDFEATVPGPLVFDEAELAQAVAEADTIRREYDDKYQAFQQRFCSWDDGGATRRVVDAVFGDVTRG</sequence>
<evidence type="ECO:0000256" key="1">
    <source>
        <dbReference type="ARBA" id="ARBA00004202"/>
    </source>
</evidence>